<dbReference type="EMBL" id="GBRH01283593">
    <property type="protein sequence ID" value="JAD14302.1"/>
    <property type="molecule type" value="Transcribed_RNA"/>
</dbReference>
<organism evidence="1">
    <name type="scientific">Arundo donax</name>
    <name type="common">Giant reed</name>
    <name type="synonym">Donax arundinaceus</name>
    <dbReference type="NCBI Taxonomy" id="35708"/>
    <lineage>
        <taxon>Eukaryota</taxon>
        <taxon>Viridiplantae</taxon>
        <taxon>Streptophyta</taxon>
        <taxon>Embryophyta</taxon>
        <taxon>Tracheophyta</taxon>
        <taxon>Spermatophyta</taxon>
        <taxon>Magnoliopsida</taxon>
        <taxon>Liliopsida</taxon>
        <taxon>Poales</taxon>
        <taxon>Poaceae</taxon>
        <taxon>PACMAD clade</taxon>
        <taxon>Arundinoideae</taxon>
        <taxon>Arundineae</taxon>
        <taxon>Arundo</taxon>
    </lineage>
</organism>
<protein>
    <submittedName>
        <fullName evidence="1">Uncharacterized protein</fullName>
    </submittedName>
</protein>
<dbReference type="AlphaFoldDB" id="A0A0A8XRE5"/>
<reference evidence="1" key="2">
    <citation type="journal article" date="2015" name="Data Brief">
        <title>Shoot transcriptome of the giant reed, Arundo donax.</title>
        <authorList>
            <person name="Barrero R.A."/>
            <person name="Guerrero F.D."/>
            <person name="Moolhuijzen P."/>
            <person name="Goolsby J.A."/>
            <person name="Tidwell J."/>
            <person name="Bellgard S.E."/>
            <person name="Bellgard M.I."/>
        </authorList>
    </citation>
    <scope>NUCLEOTIDE SEQUENCE</scope>
    <source>
        <tissue evidence="1">Shoot tissue taken approximately 20 cm above the soil surface</tissue>
    </source>
</reference>
<proteinExistence type="predicted"/>
<evidence type="ECO:0000313" key="1">
    <source>
        <dbReference type="EMBL" id="JAD14302.1"/>
    </source>
</evidence>
<name>A0A0A8XRE5_ARUDO</name>
<accession>A0A0A8XRE5</accession>
<sequence>MNPFCLTIVRGRYQAPRANALINGCSCQQNALVDLERGGGQIWIIL</sequence>
<reference evidence="1" key="1">
    <citation type="submission" date="2014-09" db="EMBL/GenBank/DDBJ databases">
        <authorList>
            <person name="Magalhaes I.L.F."/>
            <person name="Oliveira U."/>
            <person name="Santos F.R."/>
            <person name="Vidigal T.H.D.A."/>
            <person name="Brescovit A.D."/>
            <person name="Santos A.J."/>
        </authorList>
    </citation>
    <scope>NUCLEOTIDE SEQUENCE</scope>
    <source>
        <tissue evidence="1">Shoot tissue taken approximately 20 cm above the soil surface</tissue>
    </source>
</reference>